<sequence length="106" mass="12424">MEDFDSSGYYRRDGHSDAGYLSNQKRGDRLIDFGEYVCYKLKNFNGIKGQCSITTEKKFCDYLNYWLYDNVVSISTHYSQNNMFYNALNYIIQSSIPKLKCSFAEL</sequence>
<gene>
    <name evidence="2" type="ORF">POVCU2_0014440</name>
    <name evidence="3" type="ORF">POVCU2_0014450</name>
</gene>
<protein>
    <submittedName>
        <fullName evidence="2">PIR Superfamily Protein</fullName>
    </submittedName>
</protein>
<dbReference type="AlphaFoldDB" id="A0A1A8VRB1"/>
<reference evidence="4" key="2">
    <citation type="submission" date="2016-05" db="EMBL/GenBank/DDBJ databases">
        <authorList>
            <person name="Naeem Raeece"/>
        </authorList>
    </citation>
    <scope>NUCLEOTIDE SEQUENCE [LARGE SCALE GENOMIC DNA]</scope>
</reference>
<dbReference type="Proteomes" id="UP000078560">
    <property type="component" value="Unassembled WGS sequence"/>
</dbReference>
<evidence type="ECO:0000313" key="2">
    <source>
        <dbReference type="EMBL" id="SBS82208.1"/>
    </source>
</evidence>
<organism evidence="2 4">
    <name type="scientific">Plasmodium ovale curtisi</name>
    <dbReference type="NCBI Taxonomy" id="864141"/>
    <lineage>
        <taxon>Eukaryota</taxon>
        <taxon>Sar</taxon>
        <taxon>Alveolata</taxon>
        <taxon>Apicomplexa</taxon>
        <taxon>Aconoidasida</taxon>
        <taxon>Haemosporida</taxon>
        <taxon>Plasmodiidae</taxon>
        <taxon>Plasmodium</taxon>
        <taxon>Plasmodium (Plasmodium)</taxon>
    </lineage>
</organism>
<evidence type="ECO:0000313" key="3">
    <source>
        <dbReference type="EMBL" id="SBS82210.1"/>
    </source>
</evidence>
<dbReference type="EMBL" id="FLQU01000197">
    <property type="protein sequence ID" value="SBS82210.1"/>
    <property type="molecule type" value="Genomic_DNA"/>
</dbReference>
<accession>A0A1A8VRB1</accession>
<evidence type="ECO:0000313" key="4">
    <source>
        <dbReference type="Proteomes" id="UP000078560"/>
    </source>
</evidence>
<dbReference type="EMBL" id="FLQU01000197">
    <property type="protein sequence ID" value="SBS82208.1"/>
    <property type="molecule type" value="Genomic_DNA"/>
</dbReference>
<name>A0A1A8VRB1_PLAOA</name>
<feature type="region of interest" description="Disordered" evidence="1">
    <location>
        <begin position="1"/>
        <end position="22"/>
    </location>
</feature>
<proteinExistence type="predicted"/>
<evidence type="ECO:0000256" key="1">
    <source>
        <dbReference type="SAM" id="MobiDB-lite"/>
    </source>
</evidence>
<reference evidence="2" key="1">
    <citation type="submission" date="2016-05" db="EMBL/GenBank/DDBJ databases">
        <authorList>
            <person name="Lavstsen T."/>
            <person name="Jespersen J.S."/>
        </authorList>
    </citation>
    <scope>NUCLEOTIDE SEQUENCE [LARGE SCALE GENOMIC DNA]</scope>
</reference>